<comment type="subcellular location">
    <subcellularLocation>
        <location evidence="2">Cell membrane</location>
        <topology evidence="2">Single-pass type II membrane protein</topology>
    </subcellularLocation>
    <subcellularLocation>
        <location evidence="6">Membrane</location>
        <topology evidence="6">Single-pass type II membrane protein</topology>
    </subcellularLocation>
</comment>
<dbReference type="PRINTS" id="PR00727">
    <property type="entry name" value="LEADERPTASE"/>
</dbReference>
<evidence type="ECO:0000256" key="2">
    <source>
        <dbReference type="ARBA" id="ARBA00004401"/>
    </source>
</evidence>
<dbReference type="GO" id="GO:0009003">
    <property type="term" value="F:signal peptidase activity"/>
    <property type="evidence" value="ECO:0007669"/>
    <property type="project" value="UniProtKB-EC"/>
</dbReference>
<dbReference type="InterPro" id="IPR036286">
    <property type="entry name" value="LexA/Signal_pep-like_sf"/>
</dbReference>
<keyword evidence="10" id="KW-1185">Reference proteome</keyword>
<name>A0ABW1JH21_9ACTN</name>
<dbReference type="InterPro" id="IPR019758">
    <property type="entry name" value="Pept_S26A_signal_pept_1_CS"/>
</dbReference>
<comment type="catalytic activity">
    <reaction evidence="1 6">
        <text>Cleavage of hydrophobic, N-terminal signal or leader sequences from secreted and periplasmic proteins.</text>
        <dbReference type="EC" id="3.4.21.89"/>
    </reaction>
</comment>
<keyword evidence="6" id="KW-0645">Protease</keyword>
<evidence type="ECO:0000256" key="6">
    <source>
        <dbReference type="RuleBase" id="RU362042"/>
    </source>
</evidence>
<evidence type="ECO:0000313" key="9">
    <source>
        <dbReference type="EMBL" id="MFC6008661.1"/>
    </source>
</evidence>
<evidence type="ECO:0000256" key="1">
    <source>
        <dbReference type="ARBA" id="ARBA00000677"/>
    </source>
</evidence>
<dbReference type="PANTHER" id="PTHR43390:SF1">
    <property type="entry name" value="CHLOROPLAST PROCESSING PEPTIDASE"/>
    <property type="match status" value="1"/>
</dbReference>
<reference evidence="10" key="1">
    <citation type="journal article" date="2019" name="Int. J. Syst. Evol. Microbiol.">
        <title>The Global Catalogue of Microorganisms (GCM) 10K type strain sequencing project: providing services to taxonomists for standard genome sequencing and annotation.</title>
        <authorList>
            <consortium name="The Broad Institute Genomics Platform"/>
            <consortium name="The Broad Institute Genome Sequencing Center for Infectious Disease"/>
            <person name="Wu L."/>
            <person name="Ma J."/>
        </authorList>
    </citation>
    <scope>NUCLEOTIDE SEQUENCE [LARGE SCALE GENOMIC DNA]</scope>
    <source>
        <strain evidence="10">KACC 14249</strain>
    </source>
</reference>
<evidence type="ECO:0000256" key="3">
    <source>
        <dbReference type="ARBA" id="ARBA00009370"/>
    </source>
</evidence>
<gene>
    <name evidence="9" type="primary">lepB</name>
    <name evidence="9" type="ORF">ACFQDO_16115</name>
</gene>
<feature type="region of interest" description="Disordered" evidence="7">
    <location>
        <begin position="1"/>
        <end position="40"/>
    </location>
</feature>
<proteinExistence type="inferred from homology"/>
<evidence type="ECO:0000313" key="10">
    <source>
        <dbReference type="Proteomes" id="UP001596189"/>
    </source>
</evidence>
<feature type="compositionally biased region" description="Basic and acidic residues" evidence="7">
    <location>
        <begin position="21"/>
        <end position="31"/>
    </location>
</feature>
<feature type="domain" description="Peptidase S26" evidence="8">
    <location>
        <begin position="46"/>
        <end position="230"/>
    </location>
</feature>
<dbReference type="InterPro" id="IPR019533">
    <property type="entry name" value="Peptidase_S26"/>
</dbReference>
<accession>A0ABW1JH21</accession>
<evidence type="ECO:0000256" key="4">
    <source>
        <dbReference type="ARBA" id="ARBA00013208"/>
    </source>
</evidence>
<dbReference type="EMBL" id="JBHSRD010000006">
    <property type="protein sequence ID" value="MFC6008661.1"/>
    <property type="molecule type" value="Genomic_DNA"/>
</dbReference>
<dbReference type="CDD" id="cd06530">
    <property type="entry name" value="S26_SPase_I"/>
    <property type="match status" value="1"/>
</dbReference>
<evidence type="ECO:0000256" key="5">
    <source>
        <dbReference type="ARBA" id="ARBA00022801"/>
    </source>
</evidence>
<keyword evidence="6" id="KW-0812">Transmembrane</keyword>
<comment type="caution">
    <text evidence="9">The sequence shown here is derived from an EMBL/GenBank/DDBJ whole genome shotgun (WGS) entry which is preliminary data.</text>
</comment>
<evidence type="ECO:0000259" key="8">
    <source>
        <dbReference type="Pfam" id="PF10502"/>
    </source>
</evidence>
<keyword evidence="6" id="KW-1133">Transmembrane helix</keyword>
<keyword evidence="5 6" id="KW-0378">Hydrolase</keyword>
<dbReference type="PROSITE" id="PS00761">
    <property type="entry name" value="SPASE_I_3"/>
    <property type="match status" value="1"/>
</dbReference>
<organism evidence="9 10">
    <name type="scientific">Angustibacter luteus</name>
    <dbReference type="NCBI Taxonomy" id="658456"/>
    <lineage>
        <taxon>Bacteria</taxon>
        <taxon>Bacillati</taxon>
        <taxon>Actinomycetota</taxon>
        <taxon>Actinomycetes</taxon>
        <taxon>Kineosporiales</taxon>
        <taxon>Kineosporiaceae</taxon>
    </lineage>
</organism>
<dbReference type="RefSeq" id="WP_345714610.1">
    <property type="nucleotide sequence ID" value="NZ_BAABFP010000002.1"/>
</dbReference>
<dbReference type="Proteomes" id="UP001596189">
    <property type="component" value="Unassembled WGS sequence"/>
</dbReference>
<protein>
    <recommendedName>
        <fullName evidence="4 6">Signal peptidase I</fullName>
        <ecNumber evidence="4 6">3.4.21.89</ecNumber>
    </recommendedName>
</protein>
<dbReference type="SUPFAM" id="SSF51306">
    <property type="entry name" value="LexA/Signal peptidase"/>
    <property type="match status" value="1"/>
</dbReference>
<keyword evidence="6" id="KW-0472">Membrane</keyword>
<evidence type="ECO:0000256" key="7">
    <source>
        <dbReference type="SAM" id="MobiDB-lite"/>
    </source>
</evidence>
<sequence length="253" mass="27634">MSTPPEQADASDQPESSDQPQTRREALGEPRHRPRKQATGPMALLRETVIVVVIALGLSLLIKTFLVQAFYIPSESMEDTLQVGDRVIVSKLTPGPFDLKHGDVVVFVDPNDWLEQQPPAAPAGPVRKALTFVGLLPNDSGNHLIKRIIGLPGDHVVCCDAQGRVSVNDVPLDEPYLKPGSEPSQDPFDATVPANSLWVMGDNRQHSEDSRYKGFVPIDHVTGRAVALVWPFSRATWLSRHAATFEKVEASGP</sequence>
<dbReference type="Pfam" id="PF10502">
    <property type="entry name" value="Peptidase_S26"/>
    <property type="match status" value="1"/>
</dbReference>
<feature type="transmembrane region" description="Helical" evidence="6">
    <location>
        <begin position="49"/>
        <end position="72"/>
    </location>
</feature>
<comment type="similarity">
    <text evidence="3 6">Belongs to the peptidase S26 family.</text>
</comment>
<dbReference type="InterPro" id="IPR000223">
    <property type="entry name" value="Pept_S26A_signal_pept_1"/>
</dbReference>
<dbReference type="NCBIfam" id="TIGR02227">
    <property type="entry name" value="sigpep_I_bact"/>
    <property type="match status" value="1"/>
</dbReference>
<dbReference type="EC" id="3.4.21.89" evidence="4 6"/>
<dbReference type="PANTHER" id="PTHR43390">
    <property type="entry name" value="SIGNAL PEPTIDASE I"/>
    <property type="match status" value="1"/>
</dbReference>
<dbReference type="Gene3D" id="2.10.109.10">
    <property type="entry name" value="Umud Fragment, subunit A"/>
    <property type="match status" value="1"/>
</dbReference>